<dbReference type="SUPFAM" id="SSF46689">
    <property type="entry name" value="Homeodomain-like"/>
    <property type="match status" value="1"/>
</dbReference>
<evidence type="ECO:0000313" key="5">
    <source>
        <dbReference type="EMBL" id="MBB4677751.1"/>
    </source>
</evidence>
<protein>
    <submittedName>
        <fullName evidence="5">AraC-like DNA-binding protein</fullName>
    </submittedName>
</protein>
<dbReference type="GO" id="GO:0003700">
    <property type="term" value="F:DNA-binding transcription factor activity"/>
    <property type="evidence" value="ECO:0007669"/>
    <property type="project" value="InterPro"/>
</dbReference>
<keyword evidence="2 5" id="KW-0238">DNA-binding</keyword>
<feature type="domain" description="HTH araC/xylS-type" evidence="4">
    <location>
        <begin position="234"/>
        <end position="337"/>
    </location>
</feature>
<dbReference type="EMBL" id="JACHMH010000001">
    <property type="protein sequence ID" value="MBB4677751.1"/>
    <property type="molecule type" value="Genomic_DNA"/>
</dbReference>
<keyword evidence="3" id="KW-0804">Transcription</keyword>
<reference evidence="5 6" key="1">
    <citation type="submission" date="2020-08" db="EMBL/GenBank/DDBJ databases">
        <title>Sequencing the genomes of 1000 actinobacteria strains.</title>
        <authorList>
            <person name="Klenk H.-P."/>
        </authorList>
    </citation>
    <scope>NUCLEOTIDE SEQUENCE [LARGE SCALE GENOMIC DNA]</scope>
    <source>
        <strain evidence="5 6">DSM 44230</strain>
    </source>
</reference>
<dbReference type="InterPro" id="IPR050204">
    <property type="entry name" value="AraC_XylS_family_regulators"/>
</dbReference>
<dbReference type="InterPro" id="IPR018060">
    <property type="entry name" value="HTH_AraC"/>
</dbReference>
<dbReference type="GO" id="GO:0043565">
    <property type="term" value="F:sequence-specific DNA binding"/>
    <property type="evidence" value="ECO:0007669"/>
    <property type="project" value="InterPro"/>
</dbReference>
<dbReference type="Pfam" id="PF12833">
    <property type="entry name" value="HTH_18"/>
    <property type="match status" value="1"/>
</dbReference>
<dbReference type="Gene3D" id="1.10.10.60">
    <property type="entry name" value="Homeodomain-like"/>
    <property type="match status" value="1"/>
</dbReference>
<name>A0A7W7FT47_9PSEU</name>
<dbReference type="InterPro" id="IPR009057">
    <property type="entry name" value="Homeodomain-like_sf"/>
</dbReference>
<proteinExistence type="predicted"/>
<dbReference type="SMART" id="SM00342">
    <property type="entry name" value="HTH_ARAC"/>
    <property type="match status" value="1"/>
</dbReference>
<evidence type="ECO:0000256" key="2">
    <source>
        <dbReference type="ARBA" id="ARBA00023125"/>
    </source>
</evidence>
<comment type="caution">
    <text evidence="5">The sequence shown here is derived from an EMBL/GenBank/DDBJ whole genome shotgun (WGS) entry which is preliminary data.</text>
</comment>
<dbReference type="PROSITE" id="PS01124">
    <property type="entry name" value="HTH_ARAC_FAMILY_2"/>
    <property type="match status" value="1"/>
</dbReference>
<keyword evidence="6" id="KW-1185">Reference proteome</keyword>
<organism evidence="5 6">
    <name type="scientific">Crossiella cryophila</name>
    <dbReference type="NCBI Taxonomy" id="43355"/>
    <lineage>
        <taxon>Bacteria</taxon>
        <taxon>Bacillati</taxon>
        <taxon>Actinomycetota</taxon>
        <taxon>Actinomycetes</taxon>
        <taxon>Pseudonocardiales</taxon>
        <taxon>Pseudonocardiaceae</taxon>
        <taxon>Crossiella</taxon>
    </lineage>
</organism>
<dbReference type="InterPro" id="IPR035418">
    <property type="entry name" value="AraC-bd_2"/>
</dbReference>
<dbReference type="AlphaFoldDB" id="A0A7W7FT47"/>
<evidence type="ECO:0000256" key="1">
    <source>
        <dbReference type="ARBA" id="ARBA00023015"/>
    </source>
</evidence>
<dbReference type="Proteomes" id="UP000533598">
    <property type="component" value="Unassembled WGS sequence"/>
</dbReference>
<sequence>MTLSDEPFDPSRRKAFLAGAGFEAMYAMYVDYCAPDPVRLSSADRRTGRFWTTHLTGLPDPDRIGGVGTALSEVASDSAYELGGQGRPDGYVVRVQVRGAVRTDLEGHDLAAGHTIQGPEQHLTQAISPGSVMRYLVVPPAKIADALRVRLGEEPRGLLHFDPEIRHQAPAAAAWLGLVNSWADPRHAQLLAQSPLALRHFEQLLIQALLDAQPHALTGALTRHTAAAPPGSMRRAMAYCEEHAHEPISVAHIAAAAGLSVRQLQRGFREHLGISPLEHLRRVRLDLVHQELLEIAAGRATGTITEIATRWGFAHLGRFSEYYRGTYGRPPSHTVRAVPA</sequence>
<keyword evidence="1" id="KW-0805">Transcription regulation</keyword>
<dbReference type="PANTHER" id="PTHR46796:SF12">
    <property type="entry name" value="HTH-TYPE DNA-BINDING TRANSCRIPTIONAL ACTIVATOR EUTR"/>
    <property type="match status" value="1"/>
</dbReference>
<gene>
    <name evidence="5" type="ORF">HNR67_003869</name>
</gene>
<dbReference type="RefSeq" id="WP_185003662.1">
    <property type="nucleotide sequence ID" value="NZ_BAAAUI010000002.1"/>
</dbReference>
<evidence type="ECO:0000256" key="3">
    <source>
        <dbReference type="ARBA" id="ARBA00023163"/>
    </source>
</evidence>
<dbReference type="Pfam" id="PF14525">
    <property type="entry name" value="AraC_binding_2"/>
    <property type="match status" value="1"/>
</dbReference>
<evidence type="ECO:0000313" key="6">
    <source>
        <dbReference type="Proteomes" id="UP000533598"/>
    </source>
</evidence>
<dbReference type="PANTHER" id="PTHR46796">
    <property type="entry name" value="HTH-TYPE TRANSCRIPTIONAL ACTIVATOR RHAS-RELATED"/>
    <property type="match status" value="1"/>
</dbReference>
<evidence type="ECO:0000259" key="4">
    <source>
        <dbReference type="PROSITE" id="PS01124"/>
    </source>
</evidence>
<accession>A0A7W7FT47</accession>